<dbReference type="InterPro" id="IPR036412">
    <property type="entry name" value="HAD-like_sf"/>
</dbReference>
<accession>A0A1J9QF10</accession>
<dbReference type="InterPro" id="IPR052898">
    <property type="entry name" value="ACAD10-like"/>
</dbReference>
<dbReference type="STRING" id="1447872.A0A1J9QF10"/>
<dbReference type="SUPFAM" id="SSF56784">
    <property type="entry name" value="HAD-like"/>
    <property type="match status" value="1"/>
</dbReference>
<dbReference type="AlphaFoldDB" id="A0A1J9QF10"/>
<keyword evidence="2" id="KW-1185">Reference proteome</keyword>
<dbReference type="Proteomes" id="UP000182235">
    <property type="component" value="Unassembled WGS sequence"/>
</dbReference>
<dbReference type="InterPro" id="IPR023214">
    <property type="entry name" value="HAD_sf"/>
</dbReference>
<dbReference type="GO" id="GO:0016791">
    <property type="term" value="F:phosphatase activity"/>
    <property type="evidence" value="ECO:0007669"/>
    <property type="project" value="UniProtKB-ARBA"/>
</dbReference>
<protein>
    <recommendedName>
        <fullName evidence="3">Epoxide hydrolase</fullName>
    </recommendedName>
</protein>
<dbReference type="SFLD" id="SFLDG01129">
    <property type="entry name" value="C1.5:_HAD__Beta-PGM__Phosphata"/>
    <property type="match status" value="1"/>
</dbReference>
<reference evidence="1 2" key="1">
    <citation type="submission" date="2015-07" db="EMBL/GenBank/DDBJ databases">
        <title>Emmonsia species relationships and genome sequence.</title>
        <authorList>
            <consortium name="The Broad Institute Genomics Platform"/>
            <person name="Cuomo C.A."/>
            <person name="Munoz J.F."/>
            <person name="Imamovic A."/>
            <person name="Priest M.E."/>
            <person name="Young S."/>
            <person name="Clay O.K."/>
            <person name="McEwen J.G."/>
        </authorList>
    </citation>
    <scope>NUCLEOTIDE SEQUENCE [LARGE SCALE GENOMIC DNA]</scope>
    <source>
        <strain evidence="1 2">UAMH 9510</strain>
    </source>
</reference>
<evidence type="ECO:0000313" key="1">
    <source>
        <dbReference type="EMBL" id="OJD14727.1"/>
    </source>
</evidence>
<comment type="caution">
    <text evidence="1">The sequence shown here is derived from an EMBL/GenBank/DDBJ whole genome shotgun (WGS) entry which is preliminary data.</text>
</comment>
<sequence>MVGGKRPKGLLFDIGGVCVVSPFKAILDYEVANNIPIGWVNYSIQQTSPNGAWHKIERGEVKLDAAFFREFNSDFQHQHLWKAFHALQKSKNKELSPSSSSSSPLPPLPKIDAEYLFWEMMRVARSPDPYMFPALQKLHASGQFILGALSNTTILPENNKLGPRVDVQQFFDFFISSAHVGLRKPDPRIYALALKEMNETANKKGLPAIEPDDIVFLDDIGINLKWAKKAGFRTIKVNLGQSLDAVRELEGVTGMQLLEGDGRARL</sequence>
<evidence type="ECO:0008006" key="3">
    <source>
        <dbReference type="Google" id="ProtNLM"/>
    </source>
</evidence>
<dbReference type="OrthoDB" id="1694274at2759"/>
<dbReference type="NCBIfam" id="TIGR01509">
    <property type="entry name" value="HAD-SF-IA-v3"/>
    <property type="match status" value="1"/>
</dbReference>
<dbReference type="Pfam" id="PF00702">
    <property type="entry name" value="Hydrolase"/>
    <property type="match status" value="1"/>
</dbReference>
<dbReference type="Gene3D" id="1.10.150.240">
    <property type="entry name" value="Putative phosphatase, domain 2"/>
    <property type="match status" value="1"/>
</dbReference>
<organism evidence="1 2">
    <name type="scientific">Emergomyces pasteurianus Ep9510</name>
    <dbReference type="NCBI Taxonomy" id="1447872"/>
    <lineage>
        <taxon>Eukaryota</taxon>
        <taxon>Fungi</taxon>
        <taxon>Dikarya</taxon>
        <taxon>Ascomycota</taxon>
        <taxon>Pezizomycotina</taxon>
        <taxon>Eurotiomycetes</taxon>
        <taxon>Eurotiomycetidae</taxon>
        <taxon>Onygenales</taxon>
        <taxon>Ajellomycetaceae</taxon>
        <taxon>Emergomyces</taxon>
    </lineage>
</organism>
<gene>
    <name evidence="1" type="ORF">AJ78_04952</name>
</gene>
<name>A0A1J9QF10_9EURO</name>
<dbReference type="InterPro" id="IPR023198">
    <property type="entry name" value="PGP-like_dom2"/>
</dbReference>
<dbReference type="InterPro" id="IPR006439">
    <property type="entry name" value="HAD-SF_hydro_IA"/>
</dbReference>
<dbReference type="EMBL" id="LGRN01000201">
    <property type="protein sequence ID" value="OJD14727.1"/>
    <property type="molecule type" value="Genomic_DNA"/>
</dbReference>
<dbReference type="VEuPathDB" id="FungiDB:AJ78_04952"/>
<dbReference type="Gene3D" id="3.40.50.1000">
    <property type="entry name" value="HAD superfamily/HAD-like"/>
    <property type="match status" value="1"/>
</dbReference>
<evidence type="ECO:0000313" key="2">
    <source>
        <dbReference type="Proteomes" id="UP000182235"/>
    </source>
</evidence>
<dbReference type="SFLD" id="SFLDS00003">
    <property type="entry name" value="Haloacid_Dehalogenase"/>
    <property type="match status" value="1"/>
</dbReference>
<proteinExistence type="predicted"/>
<dbReference type="CDD" id="cd02603">
    <property type="entry name" value="HAD_sEH-N_like"/>
    <property type="match status" value="1"/>
</dbReference>
<dbReference type="PANTHER" id="PTHR47829">
    <property type="entry name" value="HYDROLASE, PUTATIVE (AFU_ORTHOLOGUE AFUA_1G12880)-RELATED"/>
    <property type="match status" value="1"/>
</dbReference>
<dbReference type="PANTHER" id="PTHR47829:SF1">
    <property type="entry name" value="HAD FAMILY PHOSPHATASE"/>
    <property type="match status" value="1"/>
</dbReference>